<name>A0ABQ4Q4Q1_9BURK</name>
<accession>A0ABQ4Q4Q1</accession>
<dbReference type="Pfam" id="PF00106">
    <property type="entry name" value="adh_short"/>
    <property type="match status" value="1"/>
</dbReference>
<dbReference type="Proteomes" id="UP000887222">
    <property type="component" value="Unassembled WGS sequence"/>
</dbReference>
<gene>
    <name evidence="7" type="ORF">NCCP691_20000</name>
</gene>
<dbReference type="PANTHER" id="PTHR44196">
    <property type="entry name" value="DEHYDROGENASE/REDUCTASE SDR FAMILY MEMBER 7B"/>
    <property type="match status" value="1"/>
</dbReference>
<dbReference type="InterPro" id="IPR057326">
    <property type="entry name" value="KR_dom"/>
</dbReference>
<comment type="similarity">
    <text evidence="1 3">Belongs to the short-chain dehydrogenases/reductases (SDR) family.</text>
</comment>
<evidence type="ECO:0000256" key="1">
    <source>
        <dbReference type="ARBA" id="ARBA00006484"/>
    </source>
</evidence>
<dbReference type="SMART" id="SM00822">
    <property type="entry name" value="PKS_KR"/>
    <property type="match status" value="1"/>
</dbReference>
<dbReference type="InterPro" id="IPR002347">
    <property type="entry name" value="SDR_fam"/>
</dbReference>
<reference evidence="7 8" key="1">
    <citation type="journal article" date="2022" name="Int. J. Syst. Evol. Microbiol.">
        <title>Noviherbaspirillum aridicola sp. nov., isolated from an arid soil in Pakistan.</title>
        <authorList>
            <person name="Khan I.U."/>
            <person name="Saqib M."/>
            <person name="Amin A."/>
            <person name="Hussain F."/>
            <person name="Li L."/>
            <person name="Liu Y.H."/>
            <person name="Fang B.Z."/>
            <person name="Ahmed I."/>
            <person name="Li W.J."/>
        </authorList>
    </citation>
    <scope>NUCLEOTIDE SEQUENCE [LARGE SCALE GENOMIC DNA]</scope>
    <source>
        <strain evidence="7 8">NCCP-691</strain>
    </source>
</reference>
<feature type="domain" description="Ketoreductase" evidence="6">
    <location>
        <begin position="44"/>
        <end position="221"/>
    </location>
</feature>
<dbReference type="PRINTS" id="PR00081">
    <property type="entry name" value="GDHRDH"/>
</dbReference>
<dbReference type="PANTHER" id="PTHR44196:SF1">
    <property type="entry name" value="DEHYDROGENASE_REDUCTASE SDR FAMILY MEMBER 7B"/>
    <property type="match status" value="1"/>
</dbReference>
<feature type="signal peptide" evidence="5">
    <location>
        <begin position="1"/>
        <end position="28"/>
    </location>
</feature>
<feature type="compositionally biased region" description="Basic and acidic residues" evidence="4">
    <location>
        <begin position="331"/>
        <end position="347"/>
    </location>
</feature>
<sequence>MTWTAAGFRQGIATLTLLLAALQLTGCATGGQRQQDELAQIAGKTYVVTGASSGIGRGTALKLGAQRANVVLAARRTEVLKEVEAEVRAAGGTPLVVTTDVANPQEVERLAAAAVQRFGRIDVWINNAGVGAIGPFEAIPLADHARVVDVNLNGVIYGSHVALRQFRKQGHGHLVNIGSVESEVPVAYHASYSATKAGVLALGRALNEEIRHSGAKNIAVSTIMPFATDTPFFDHAANYTGQSPRLVMMDDPQKVADAIVRTSVRPDEEVAVGWKAKSGVASHKLMPDLTERATGIVSREYQMEKETAARQPPTSGSLHKPLQAGTSVDGGIRKRMQEERSRASQSK</sequence>
<evidence type="ECO:0000313" key="8">
    <source>
        <dbReference type="Proteomes" id="UP000887222"/>
    </source>
</evidence>
<dbReference type="EMBL" id="BPMK01000008">
    <property type="protein sequence ID" value="GIZ51986.1"/>
    <property type="molecule type" value="Genomic_DNA"/>
</dbReference>
<keyword evidence="2" id="KW-0560">Oxidoreductase</keyword>
<organism evidence="7 8">
    <name type="scientific">Noviherbaspirillum aridicola</name>
    <dbReference type="NCBI Taxonomy" id="2849687"/>
    <lineage>
        <taxon>Bacteria</taxon>
        <taxon>Pseudomonadati</taxon>
        <taxon>Pseudomonadota</taxon>
        <taxon>Betaproteobacteria</taxon>
        <taxon>Burkholderiales</taxon>
        <taxon>Oxalobacteraceae</taxon>
        <taxon>Noviherbaspirillum</taxon>
    </lineage>
</organism>
<evidence type="ECO:0000256" key="4">
    <source>
        <dbReference type="SAM" id="MobiDB-lite"/>
    </source>
</evidence>
<evidence type="ECO:0000256" key="5">
    <source>
        <dbReference type="SAM" id="SignalP"/>
    </source>
</evidence>
<evidence type="ECO:0000256" key="2">
    <source>
        <dbReference type="ARBA" id="ARBA00023002"/>
    </source>
</evidence>
<dbReference type="InterPro" id="IPR036291">
    <property type="entry name" value="NAD(P)-bd_dom_sf"/>
</dbReference>
<proteinExistence type="inferred from homology"/>
<evidence type="ECO:0000256" key="3">
    <source>
        <dbReference type="RuleBase" id="RU000363"/>
    </source>
</evidence>
<dbReference type="SUPFAM" id="SSF51735">
    <property type="entry name" value="NAD(P)-binding Rossmann-fold domains"/>
    <property type="match status" value="1"/>
</dbReference>
<feature type="region of interest" description="Disordered" evidence="4">
    <location>
        <begin position="304"/>
        <end position="347"/>
    </location>
</feature>
<feature type="chain" id="PRO_5046891961" evidence="5">
    <location>
        <begin position="29"/>
        <end position="347"/>
    </location>
</feature>
<evidence type="ECO:0000313" key="7">
    <source>
        <dbReference type="EMBL" id="GIZ51986.1"/>
    </source>
</evidence>
<dbReference type="RefSeq" id="WP_238482393.1">
    <property type="nucleotide sequence ID" value="NZ_BPMK01000008.1"/>
</dbReference>
<dbReference type="Gene3D" id="3.40.50.720">
    <property type="entry name" value="NAD(P)-binding Rossmann-like Domain"/>
    <property type="match status" value="1"/>
</dbReference>
<keyword evidence="5" id="KW-0732">Signal</keyword>
<dbReference type="PRINTS" id="PR00080">
    <property type="entry name" value="SDRFAMILY"/>
</dbReference>
<comment type="caution">
    <text evidence="7">The sequence shown here is derived from an EMBL/GenBank/DDBJ whole genome shotgun (WGS) entry which is preliminary data.</text>
</comment>
<evidence type="ECO:0000259" key="6">
    <source>
        <dbReference type="SMART" id="SM00822"/>
    </source>
</evidence>
<keyword evidence="8" id="KW-1185">Reference proteome</keyword>
<protein>
    <submittedName>
        <fullName evidence="7">Oxidoreductase</fullName>
    </submittedName>
</protein>